<dbReference type="HOGENOM" id="CLU_026278_1_0_11"/>
<keyword evidence="3" id="KW-0443">Lipid metabolism</keyword>
<evidence type="ECO:0000256" key="1">
    <source>
        <dbReference type="ARBA" id="ARBA00022801"/>
    </source>
</evidence>
<dbReference type="eggNOG" id="COG4188">
    <property type="taxonomic scope" value="Bacteria"/>
</dbReference>
<name>F2R1S0_STRVP</name>
<dbReference type="Gene3D" id="3.40.50.1820">
    <property type="entry name" value="alpha/beta hydrolase"/>
    <property type="match status" value="1"/>
</dbReference>
<dbReference type="PATRIC" id="fig|953739.5.peg.2529"/>
<dbReference type="Pfam" id="PF03403">
    <property type="entry name" value="PAF-AH_p_II"/>
    <property type="match status" value="1"/>
</dbReference>
<protein>
    <submittedName>
        <fullName evidence="5">Lipase</fullName>
    </submittedName>
</protein>
<dbReference type="Proteomes" id="UP000006854">
    <property type="component" value="Chromosome"/>
</dbReference>
<reference evidence="5 6" key="1">
    <citation type="journal article" date="2011" name="BMC Genomics">
        <title>Genome-wide analysis of the role of GlnR in Streptomyces venezuelae provides new insights into global nitrogen regulation in actinomycetes.</title>
        <authorList>
            <person name="Pullan S.T."/>
            <person name="Bibb M.J."/>
            <person name="Merrick M."/>
        </authorList>
    </citation>
    <scope>NUCLEOTIDE SEQUENCE [LARGE SCALE GENOMIC DNA]</scope>
    <source>
        <strain evidence="5">ATCC 10712</strain>
    </source>
</reference>
<sequence length="394" mass="41377">MIRFTRTAAAALLACSLALPAALATAAPAAAAPDTAFATAPLATRAALPAPTGPHSIGSTVLPLVDRSRTDPWVPSADGRELMVTLHYPAARHGGGRPAPYATPEETRLLTESLGTGAAVPADALARMRTHSRTDARPAPGRHPLVLLSPGFGGARWTVTHLAEELASRGYVVASVDHAYEAYGAAFPGGRTLTCVACTALDDGGATGSLVTSTRAADMRFVLDRLTGPRPAWRHAGVIDARRVGMAGHSIGGASAATAMAADPRIDAGVNMDGSFWEELPAEGLRGRPFMMLGTHDGTHLPGGTDASWDRTWSRLDGWKRWVTVAGAEHLSFSDYPVIQDQFGLPGPDLPAARAVAVTRTYVTAFFDRHLRGLPRPILDGPSSANPEVHLQHR</sequence>
<dbReference type="STRING" id="953739.SVEN_7301"/>
<dbReference type="RefSeq" id="WP_015038482.1">
    <property type="nucleotide sequence ID" value="NC_018750.1"/>
</dbReference>
<dbReference type="InterPro" id="IPR029058">
    <property type="entry name" value="AB_hydrolase_fold"/>
</dbReference>
<dbReference type="AlphaFoldDB" id="F2R1S0"/>
<organism evidence="5 6">
    <name type="scientific">Streptomyces venezuelae (strain ATCC 10712 / CBS 650.69 / DSM 40230 / JCM 4526 / NBRC 13096 / PD 04745)</name>
    <dbReference type="NCBI Taxonomy" id="953739"/>
    <lineage>
        <taxon>Bacteria</taxon>
        <taxon>Bacillati</taxon>
        <taxon>Actinomycetota</taxon>
        <taxon>Actinomycetes</taxon>
        <taxon>Kitasatosporales</taxon>
        <taxon>Streptomycetaceae</taxon>
        <taxon>Streptomyces</taxon>
    </lineage>
</organism>
<keyword evidence="1" id="KW-0378">Hydrolase</keyword>
<proteinExistence type="predicted"/>
<evidence type="ECO:0000256" key="3">
    <source>
        <dbReference type="ARBA" id="ARBA00023098"/>
    </source>
</evidence>
<dbReference type="GO" id="GO:0016042">
    <property type="term" value="P:lipid catabolic process"/>
    <property type="evidence" value="ECO:0007669"/>
    <property type="project" value="UniProtKB-KW"/>
</dbReference>
<evidence type="ECO:0000313" key="6">
    <source>
        <dbReference type="Proteomes" id="UP000006854"/>
    </source>
</evidence>
<evidence type="ECO:0000256" key="4">
    <source>
        <dbReference type="SAM" id="SignalP"/>
    </source>
</evidence>
<keyword evidence="2" id="KW-0442">Lipid degradation</keyword>
<dbReference type="KEGG" id="sve:SVEN_7301"/>
<dbReference type="SUPFAM" id="SSF53474">
    <property type="entry name" value="alpha/beta-Hydrolases"/>
    <property type="match status" value="1"/>
</dbReference>
<gene>
    <name evidence="5" type="ordered locus">SVEN_7301</name>
</gene>
<keyword evidence="6" id="KW-1185">Reference proteome</keyword>
<feature type="signal peptide" evidence="4">
    <location>
        <begin position="1"/>
        <end position="31"/>
    </location>
</feature>
<accession>F2R1S0</accession>
<dbReference type="GeneID" id="51867813"/>
<evidence type="ECO:0000313" key="5">
    <source>
        <dbReference type="EMBL" id="CCA60587.1"/>
    </source>
</evidence>
<evidence type="ECO:0000256" key="2">
    <source>
        <dbReference type="ARBA" id="ARBA00022963"/>
    </source>
</evidence>
<dbReference type="OrthoDB" id="569821at2"/>
<dbReference type="EMBL" id="FR845719">
    <property type="protein sequence ID" value="CCA60587.1"/>
    <property type="molecule type" value="Genomic_DNA"/>
</dbReference>
<feature type="chain" id="PRO_5038834707" evidence="4">
    <location>
        <begin position="32"/>
        <end position="394"/>
    </location>
</feature>
<dbReference type="GO" id="GO:0003847">
    <property type="term" value="F:1-alkyl-2-acetylglycerophosphocholine esterase activity"/>
    <property type="evidence" value="ECO:0007669"/>
    <property type="project" value="TreeGrafter"/>
</dbReference>
<dbReference type="PANTHER" id="PTHR10272">
    <property type="entry name" value="PLATELET-ACTIVATING FACTOR ACETYLHYDROLASE"/>
    <property type="match status" value="1"/>
</dbReference>
<dbReference type="PANTHER" id="PTHR10272:SF0">
    <property type="entry name" value="PLATELET-ACTIVATING FACTOR ACETYLHYDROLASE"/>
    <property type="match status" value="1"/>
</dbReference>
<keyword evidence="4" id="KW-0732">Signal</keyword>